<organism evidence="1 2">
    <name type="scientific">Candidatus Synechococcus spongiarum 15L</name>
    <dbReference type="NCBI Taxonomy" id="1608419"/>
    <lineage>
        <taxon>Bacteria</taxon>
        <taxon>Bacillati</taxon>
        <taxon>Cyanobacteriota</taxon>
        <taxon>Cyanophyceae</taxon>
        <taxon>Synechococcales</taxon>
        <taxon>Synechococcaceae</taxon>
        <taxon>Synechococcus</taxon>
    </lineage>
</organism>
<name>A0A0G8AWT9_9SYNE</name>
<evidence type="ECO:0000313" key="1">
    <source>
        <dbReference type="EMBL" id="KKZ13852.1"/>
    </source>
</evidence>
<dbReference type="PATRIC" id="fig|1608419.3.peg.2115"/>
<gene>
    <name evidence="1" type="ORF">TQ37_03380</name>
</gene>
<sequence length="76" mass="8046">MCIWELCLSASQAASLVAQAHPWGWAFGLIHPAWVVVDQQETDALRQGLCCGAQVLALSCCIVGLTAVKAVNLPPD</sequence>
<dbReference type="EMBL" id="JYFQ01000066">
    <property type="protein sequence ID" value="KKZ13852.1"/>
    <property type="molecule type" value="Genomic_DNA"/>
</dbReference>
<evidence type="ECO:0000313" key="2">
    <source>
        <dbReference type="Proteomes" id="UP000035037"/>
    </source>
</evidence>
<proteinExistence type="predicted"/>
<dbReference type="AlphaFoldDB" id="A0A0G8AWT9"/>
<comment type="caution">
    <text evidence="1">The sequence shown here is derived from an EMBL/GenBank/DDBJ whole genome shotgun (WGS) entry which is preliminary data.</text>
</comment>
<reference evidence="1 2" key="2">
    <citation type="submission" date="2015-05" db="EMBL/GenBank/DDBJ databases">
        <title>Lifestyle Evolution in Cyanobacterial Symbionts of Sponges.</title>
        <authorList>
            <person name="Burgsdorf I."/>
            <person name="Slaby B.M."/>
            <person name="Handley K.M."/>
            <person name="Haber M."/>
            <person name="Blom J."/>
            <person name="Marshall C.W."/>
            <person name="Gilbert J.A."/>
            <person name="Hentschel U."/>
            <person name="Steindler L."/>
        </authorList>
    </citation>
    <scope>NUCLEOTIDE SEQUENCE [LARGE SCALE GENOMIC DNA]</scope>
    <source>
        <strain evidence="1">15L</strain>
    </source>
</reference>
<accession>A0A0G8AWT9</accession>
<dbReference type="Proteomes" id="UP000035037">
    <property type="component" value="Unassembled WGS sequence"/>
</dbReference>
<reference evidence="1 2" key="1">
    <citation type="submission" date="2015-02" db="EMBL/GenBank/DDBJ databases">
        <authorList>
            <person name="Slaby B."/>
            <person name="Hentschel U."/>
        </authorList>
    </citation>
    <scope>NUCLEOTIDE SEQUENCE [LARGE SCALE GENOMIC DNA]</scope>
    <source>
        <strain evidence="1">15L</strain>
    </source>
</reference>
<protein>
    <submittedName>
        <fullName evidence="1">Uncharacterized protein</fullName>
    </submittedName>
</protein>